<accession>A0A9Q0S8T4</accession>
<keyword evidence="2" id="KW-1185">Reference proteome</keyword>
<reference evidence="1" key="1">
    <citation type="submission" date="2022-07" db="EMBL/GenBank/DDBJ databases">
        <authorList>
            <person name="Trinca V."/>
            <person name="Uliana J.V.C."/>
            <person name="Torres T.T."/>
            <person name="Ward R.J."/>
            <person name="Monesi N."/>
        </authorList>
    </citation>
    <scope>NUCLEOTIDE SEQUENCE</scope>
    <source>
        <strain evidence="1">HSMRA1968</strain>
        <tissue evidence="1">Whole embryos</tissue>
    </source>
</reference>
<comment type="caution">
    <text evidence="1">The sequence shown here is derived from an EMBL/GenBank/DDBJ whole genome shotgun (WGS) entry which is preliminary data.</text>
</comment>
<evidence type="ECO:0000313" key="2">
    <source>
        <dbReference type="Proteomes" id="UP001151699"/>
    </source>
</evidence>
<proteinExistence type="predicted"/>
<protein>
    <submittedName>
        <fullName evidence="1">Uncharacterized protein</fullName>
    </submittedName>
</protein>
<sequence>MINAEYKLKPDSPTNEHLVRVFYEALKMYMNCMPPNLRKDCNIGLVIRNEKSESFGSTQFVQDKLVWSLGKIINEVKDVERVEEGIGLTAPNLRKDCNIGLVIRNEKSESFGSTQFVQDKLVWSLGKIINEVKDVERVEEGIGLTAPNLRKDCNVGLVIRNEKSESFGSTQFVQDKLVWSLGKIIDEVKDVEGED</sequence>
<organism evidence="1 2">
    <name type="scientific">Pseudolycoriella hygida</name>
    <dbReference type="NCBI Taxonomy" id="35572"/>
    <lineage>
        <taxon>Eukaryota</taxon>
        <taxon>Metazoa</taxon>
        <taxon>Ecdysozoa</taxon>
        <taxon>Arthropoda</taxon>
        <taxon>Hexapoda</taxon>
        <taxon>Insecta</taxon>
        <taxon>Pterygota</taxon>
        <taxon>Neoptera</taxon>
        <taxon>Endopterygota</taxon>
        <taxon>Diptera</taxon>
        <taxon>Nematocera</taxon>
        <taxon>Sciaroidea</taxon>
        <taxon>Sciaridae</taxon>
        <taxon>Pseudolycoriella</taxon>
    </lineage>
</organism>
<evidence type="ECO:0000313" key="1">
    <source>
        <dbReference type="EMBL" id="KAJ6647645.1"/>
    </source>
</evidence>
<dbReference type="EMBL" id="WJQU01000001">
    <property type="protein sequence ID" value="KAJ6647645.1"/>
    <property type="molecule type" value="Genomic_DNA"/>
</dbReference>
<dbReference type="AlphaFoldDB" id="A0A9Q0S8T4"/>
<dbReference type="Proteomes" id="UP001151699">
    <property type="component" value="Chromosome A"/>
</dbReference>
<gene>
    <name evidence="1" type="ORF">Bhyg_02868</name>
</gene>
<name>A0A9Q0S8T4_9DIPT</name>